<dbReference type="EMBL" id="CAXAMM010042384">
    <property type="protein sequence ID" value="CAK9104513.1"/>
    <property type="molecule type" value="Genomic_DNA"/>
</dbReference>
<evidence type="ECO:0000313" key="3">
    <source>
        <dbReference type="Proteomes" id="UP001642464"/>
    </source>
</evidence>
<name>A0ABP0RY33_9DINO</name>
<sequence length="365" mass="39722">MGQGWAPCCEVTESANRVSIRPEERRPETANSQRPFATSVKSEHTREAGEQLDWNLRPCEGNSWSGPALGDSDSVDAPNAVQKVNSSHSEKSSVPSQRPSISTIKAFVRELVRGHVSRLISEAGENEPCILILDKAIRKLSVCQVEGAKRGRSKHEIQLALVQDILTQDTSSYNGFGAAMRNTRSEKQYKAGIQWPSGPSNGLLFLAFASSRERDVFVSAFAMLCHQVQTLDGFATDIEPGEVGDIQLLRTQVPSGQFGAELPAREPGASLFHTTPGKFVQFGDASVSDVTDLGQLNADWWTQMTGGLLPGETKGTTFHKVGQASRPANPIRETLQQTKDALKSRPWKPPSLVMEHSSSTDLARG</sequence>
<accession>A0ABP0RY33</accession>
<dbReference type="Proteomes" id="UP001642464">
    <property type="component" value="Unassembled WGS sequence"/>
</dbReference>
<feature type="region of interest" description="Disordered" evidence="1">
    <location>
        <begin position="340"/>
        <end position="365"/>
    </location>
</feature>
<reference evidence="2 3" key="1">
    <citation type="submission" date="2024-02" db="EMBL/GenBank/DDBJ databases">
        <authorList>
            <person name="Chen Y."/>
            <person name="Shah S."/>
            <person name="Dougan E. K."/>
            <person name="Thang M."/>
            <person name="Chan C."/>
        </authorList>
    </citation>
    <scope>NUCLEOTIDE SEQUENCE [LARGE SCALE GENOMIC DNA]</scope>
</reference>
<keyword evidence="3" id="KW-1185">Reference proteome</keyword>
<evidence type="ECO:0000313" key="2">
    <source>
        <dbReference type="EMBL" id="CAK9104513.1"/>
    </source>
</evidence>
<gene>
    <name evidence="2" type="ORF">SCF082_LOCUS48768</name>
</gene>
<protein>
    <submittedName>
        <fullName evidence="2">Uncharacterized protein</fullName>
    </submittedName>
</protein>
<proteinExistence type="predicted"/>
<organism evidence="2 3">
    <name type="scientific">Durusdinium trenchii</name>
    <dbReference type="NCBI Taxonomy" id="1381693"/>
    <lineage>
        <taxon>Eukaryota</taxon>
        <taxon>Sar</taxon>
        <taxon>Alveolata</taxon>
        <taxon>Dinophyceae</taxon>
        <taxon>Suessiales</taxon>
        <taxon>Symbiodiniaceae</taxon>
        <taxon>Durusdinium</taxon>
    </lineage>
</organism>
<feature type="compositionally biased region" description="Polar residues" evidence="1">
    <location>
        <begin position="29"/>
        <end position="40"/>
    </location>
</feature>
<feature type="compositionally biased region" description="Polar residues" evidence="1">
    <location>
        <begin position="356"/>
        <end position="365"/>
    </location>
</feature>
<feature type="region of interest" description="Disordered" evidence="1">
    <location>
        <begin position="14"/>
        <end position="99"/>
    </location>
</feature>
<comment type="caution">
    <text evidence="2">The sequence shown here is derived from an EMBL/GenBank/DDBJ whole genome shotgun (WGS) entry which is preliminary data.</text>
</comment>
<feature type="compositionally biased region" description="Polar residues" evidence="1">
    <location>
        <begin position="82"/>
        <end position="99"/>
    </location>
</feature>
<evidence type="ECO:0000256" key="1">
    <source>
        <dbReference type="SAM" id="MobiDB-lite"/>
    </source>
</evidence>